<evidence type="ECO:0000256" key="11">
    <source>
        <dbReference type="SAM" id="SignalP"/>
    </source>
</evidence>
<keyword evidence="4" id="KW-0479">Metal-binding</keyword>
<accession>A0A8J2SN14</accession>
<dbReference type="InterPro" id="IPR005929">
    <property type="entry name" value="Ribulokinase"/>
</dbReference>
<feature type="domain" description="Carbohydrate kinase FGGY N-terminal" evidence="12">
    <location>
        <begin position="20"/>
        <end position="278"/>
    </location>
</feature>
<dbReference type="GO" id="GO:0019150">
    <property type="term" value="F:D-ribulokinase activity"/>
    <property type="evidence" value="ECO:0007669"/>
    <property type="project" value="TreeGrafter"/>
</dbReference>
<keyword evidence="9" id="KW-0413">Isomerase</keyword>
<reference evidence="14" key="1">
    <citation type="submission" date="2021-11" db="EMBL/GenBank/DDBJ databases">
        <authorList>
            <consortium name="Genoscope - CEA"/>
            <person name="William W."/>
        </authorList>
    </citation>
    <scope>NUCLEOTIDE SEQUENCE</scope>
</reference>
<evidence type="ECO:0000256" key="8">
    <source>
        <dbReference type="ARBA" id="ARBA00022935"/>
    </source>
</evidence>
<dbReference type="InterPro" id="IPR018485">
    <property type="entry name" value="FGGY_C"/>
</dbReference>
<dbReference type="CDD" id="cd07781">
    <property type="entry name" value="ASKHA_NBD_FGGY_L-RBK"/>
    <property type="match status" value="1"/>
</dbReference>
<evidence type="ECO:0000256" key="4">
    <source>
        <dbReference type="ARBA" id="ARBA00022723"/>
    </source>
</evidence>
<evidence type="ECO:0000256" key="2">
    <source>
        <dbReference type="ARBA" id="ARBA00012099"/>
    </source>
</evidence>
<evidence type="ECO:0000256" key="9">
    <source>
        <dbReference type="ARBA" id="ARBA00023235"/>
    </source>
</evidence>
<dbReference type="PANTHER" id="PTHR43435">
    <property type="entry name" value="RIBULOKINASE"/>
    <property type="match status" value="1"/>
</dbReference>
<gene>
    <name evidence="14" type="ORF">PECAL_2P25310</name>
</gene>
<evidence type="ECO:0000256" key="5">
    <source>
        <dbReference type="ARBA" id="ARBA00022741"/>
    </source>
</evidence>
<dbReference type="SUPFAM" id="SSF51366">
    <property type="entry name" value="Ribulose-phoshate binding barrel"/>
    <property type="match status" value="1"/>
</dbReference>
<evidence type="ECO:0000256" key="7">
    <source>
        <dbReference type="ARBA" id="ARBA00022840"/>
    </source>
</evidence>
<keyword evidence="7" id="KW-0067">ATP-binding</keyword>
<evidence type="ECO:0000256" key="6">
    <source>
        <dbReference type="ARBA" id="ARBA00022777"/>
    </source>
</evidence>
<protein>
    <recommendedName>
        <fullName evidence="2">glycerol kinase</fullName>
        <ecNumber evidence="2">2.7.1.30</ecNumber>
    </recommendedName>
</protein>
<keyword evidence="15" id="KW-1185">Reference proteome</keyword>
<evidence type="ECO:0000256" key="1">
    <source>
        <dbReference type="ARBA" id="ARBA00005190"/>
    </source>
</evidence>
<dbReference type="InterPro" id="IPR043129">
    <property type="entry name" value="ATPase_NBD"/>
</dbReference>
<dbReference type="GO" id="GO:0019569">
    <property type="term" value="P:L-arabinose catabolic process to D-xylulose 5-phosphate"/>
    <property type="evidence" value="ECO:0007669"/>
    <property type="project" value="InterPro"/>
</dbReference>
<dbReference type="GO" id="GO:0008741">
    <property type="term" value="F:ribulokinase activity"/>
    <property type="evidence" value="ECO:0007669"/>
    <property type="project" value="InterPro"/>
</dbReference>
<dbReference type="GO" id="GO:0019563">
    <property type="term" value="P:glycerol catabolic process"/>
    <property type="evidence" value="ECO:0007669"/>
    <property type="project" value="UniProtKB-UniPathway"/>
</dbReference>
<dbReference type="PROSITE" id="PS00445">
    <property type="entry name" value="FGGY_KINASES_2"/>
    <property type="match status" value="1"/>
</dbReference>
<evidence type="ECO:0000313" key="14">
    <source>
        <dbReference type="EMBL" id="CAH0369409.1"/>
    </source>
</evidence>
<dbReference type="AlphaFoldDB" id="A0A8J2SN14"/>
<dbReference type="InterPro" id="IPR011060">
    <property type="entry name" value="RibuloseP-bd_barrel"/>
</dbReference>
<dbReference type="SUPFAM" id="SSF53067">
    <property type="entry name" value="Actin-like ATPase domain"/>
    <property type="match status" value="2"/>
</dbReference>
<dbReference type="GO" id="GO:0005737">
    <property type="term" value="C:cytoplasm"/>
    <property type="evidence" value="ECO:0007669"/>
    <property type="project" value="TreeGrafter"/>
</dbReference>
<dbReference type="GO" id="GO:0046872">
    <property type="term" value="F:metal ion binding"/>
    <property type="evidence" value="ECO:0007669"/>
    <property type="project" value="UniProtKB-KW"/>
</dbReference>
<dbReference type="EMBL" id="CAKKNE010000002">
    <property type="protein sequence ID" value="CAH0369409.1"/>
    <property type="molecule type" value="Genomic_DNA"/>
</dbReference>
<dbReference type="Pfam" id="PF00370">
    <property type="entry name" value="FGGY_N"/>
    <property type="match status" value="1"/>
</dbReference>
<dbReference type="GO" id="GO:0016857">
    <property type="term" value="F:racemase and epimerase activity, acting on carbohydrates and derivatives"/>
    <property type="evidence" value="ECO:0007669"/>
    <property type="project" value="InterPro"/>
</dbReference>
<dbReference type="OrthoDB" id="203824at2759"/>
<feature type="chain" id="PRO_5035301377" description="glycerol kinase" evidence="11">
    <location>
        <begin position="17"/>
        <end position="779"/>
    </location>
</feature>
<dbReference type="Pfam" id="PF02782">
    <property type="entry name" value="FGGY_C"/>
    <property type="match status" value="1"/>
</dbReference>
<evidence type="ECO:0000259" key="13">
    <source>
        <dbReference type="Pfam" id="PF02782"/>
    </source>
</evidence>
<dbReference type="Gene3D" id="3.30.420.40">
    <property type="match status" value="2"/>
</dbReference>
<name>A0A8J2SN14_9STRA</name>
<dbReference type="GO" id="GO:0004370">
    <property type="term" value="F:glycerol kinase activity"/>
    <property type="evidence" value="ECO:0007669"/>
    <property type="project" value="UniProtKB-EC"/>
</dbReference>
<evidence type="ECO:0000256" key="3">
    <source>
        <dbReference type="ARBA" id="ARBA00022679"/>
    </source>
</evidence>
<dbReference type="UniPathway" id="UPA00618">
    <property type="reaction ID" value="UER00672"/>
</dbReference>
<dbReference type="InterPro" id="IPR018484">
    <property type="entry name" value="FGGY_N"/>
</dbReference>
<dbReference type="CDD" id="cd00429">
    <property type="entry name" value="RPE"/>
    <property type="match status" value="1"/>
</dbReference>
<proteinExistence type="predicted"/>
<dbReference type="Proteomes" id="UP000789595">
    <property type="component" value="Unassembled WGS sequence"/>
</dbReference>
<organism evidence="14 15">
    <name type="scientific">Pelagomonas calceolata</name>
    <dbReference type="NCBI Taxonomy" id="35677"/>
    <lineage>
        <taxon>Eukaryota</taxon>
        <taxon>Sar</taxon>
        <taxon>Stramenopiles</taxon>
        <taxon>Ochrophyta</taxon>
        <taxon>Pelagophyceae</taxon>
        <taxon>Pelagomonadales</taxon>
        <taxon>Pelagomonadaceae</taxon>
        <taxon>Pelagomonas</taxon>
    </lineage>
</organism>
<evidence type="ECO:0000259" key="12">
    <source>
        <dbReference type="Pfam" id="PF00370"/>
    </source>
</evidence>
<dbReference type="EC" id="2.7.1.30" evidence="2"/>
<keyword evidence="6" id="KW-0418">Kinase</keyword>
<keyword evidence="10" id="KW-0119">Carbohydrate metabolism</keyword>
<keyword evidence="11" id="KW-0732">Signal</keyword>
<sequence length="779" mass="81060">MRRFLLLALTAASAHGKKAVIGFDIGTESVRAGLFDAQSGELLATKSHPHETRFPQPGYAEQSPSDWWAGMGEACRAVVQECADVDVVAICLAATSCTVVACGEDGAPLRDCLLWMDQRAAAESDEILRLGDGDAALNVNAQGKGPISAEWMLPKALWLKKHEPEIYAAANVICECQDWLNHKCTDTWVAGGCNVATRWHCDGKAACEEVENGRFGGRPSELLRRCGLEALEEKWPRTCVAMGQPAGALTAAAAAHLGLKENTPVSQGGADAFVGLVGLGTATRGGVGVITGSSSLHLAVAPAPPKGPPRGAPGVWGPYRGAPLADLAMSEGGQSTTGAALQWARRIFGDASFDDLEAEASKLPVGAEGCAALETFQGARTPETDPKARGALYGLTLKHGRGHVWRALLEATALGTRASVDALTQNGPKEDLALSGGATRSKLWLQMHADACGRDVVIIGESAEAPLLGCAVLASALAGVHPTISEAVEAMVRPARRIKPDADAAKAFDALYDRVYRHGFSALKPLSHRTSTEATAASDDRRGVVAASLLAADAGHLGDAADAVLHAGADWLHVDIFDGSKASNGALSSMGPQTVKALRRRLPDAYLDVHVGCRDPSAVVETLLADGCSSGLTFQFESCASLDAAKALAGEIRQGGCDVGICLAPETPISAITSLLDAGLVDMVDVLAVAPGRGGQSFDGAAALPKLRALREKYPGLRLQVDGGIDATTAPDAVEAGADVLVAGSYIFRAGDAAEAVAALREAFPSETSPREKRWPWQR</sequence>
<comment type="caution">
    <text evidence="14">The sequence shown here is derived from an EMBL/GenBank/DDBJ whole genome shotgun (WGS) entry which is preliminary data.</text>
</comment>
<evidence type="ECO:0000256" key="10">
    <source>
        <dbReference type="ARBA" id="ARBA00023277"/>
    </source>
</evidence>
<dbReference type="Pfam" id="PF00834">
    <property type="entry name" value="Ribul_P_3_epim"/>
    <property type="match status" value="1"/>
</dbReference>
<keyword evidence="5" id="KW-0547">Nucleotide-binding</keyword>
<dbReference type="InterPro" id="IPR000056">
    <property type="entry name" value="Ribul_P_3_epim-like"/>
</dbReference>
<feature type="signal peptide" evidence="11">
    <location>
        <begin position="1"/>
        <end position="16"/>
    </location>
</feature>
<dbReference type="PANTHER" id="PTHR43435:SF4">
    <property type="entry name" value="FGGY CARBOHYDRATE KINASE DOMAIN-CONTAINING PROTEIN"/>
    <property type="match status" value="1"/>
</dbReference>
<dbReference type="InterPro" id="IPR018483">
    <property type="entry name" value="Carb_kinase_FGGY_CS"/>
</dbReference>
<comment type="pathway">
    <text evidence="1">Polyol metabolism; glycerol degradation via glycerol kinase pathway; sn-glycerol 3-phosphate from glycerol: step 1/1.</text>
</comment>
<keyword evidence="8" id="KW-0054">Arabinose catabolism</keyword>
<feature type="domain" description="Carbohydrate kinase FGGY C-terminal" evidence="13">
    <location>
        <begin position="289"/>
        <end position="476"/>
    </location>
</feature>
<keyword evidence="3" id="KW-0808">Transferase</keyword>
<dbReference type="GO" id="GO:0005524">
    <property type="term" value="F:ATP binding"/>
    <property type="evidence" value="ECO:0007669"/>
    <property type="project" value="UniProtKB-KW"/>
</dbReference>
<evidence type="ECO:0000313" key="15">
    <source>
        <dbReference type="Proteomes" id="UP000789595"/>
    </source>
</evidence>
<dbReference type="InterPro" id="IPR013785">
    <property type="entry name" value="Aldolase_TIM"/>
</dbReference>
<dbReference type="Gene3D" id="3.20.20.70">
    <property type="entry name" value="Aldolase class I"/>
    <property type="match status" value="1"/>
</dbReference>